<reference evidence="2" key="2">
    <citation type="submission" date="2013-04" db="EMBL/GenBank/DDBJ databases">
        <title>Bisphenol A degrading Sphingobium sp. strain BiD32.</title>
        <authorList>
            <person name="Nielsen J.L."/>
            <person name="Zhou N.A."/>
            <person name="Kjeldal H."/>
        </authorList>
    </citation>
    <scope>NUCLEOTIDE SEQUENCE [LARGE SCALE GENOMIC DNA]</scope>
    <source>
        <strain evidence="2">BiD32</strain>
    </source>
</reference>
<gene>
    <name evidence="1" type="ORF">EBBID32_12960</name>
</gene>
<dbReference type="Proteomes" id="UP000013201">
    <property type="component" value="Unassembled WGS sequence"/>
</dbReference>
<dbReference type="OrthoDB" id="8243488at2"/>
<protein>
    <submittedName>
        <fullName evidence="1">Uncharacterized protein</fullName>
    </submittedName>
</protein>
<organism evidence="1 2">
    <name type="scientific">Sphingobium indicum BiD32</name>
    <dbReference type="NCBI Taxonomy" id="1301087"/>
    <lineage>
        <taxon>Bacteria</taxon>
        <taxon>Pseudomonadati</taxon>
        <taxon>Pseudomonadota</taxon>
        <taxon>Alphaproteobacteria</taxon>
        <taxon>Sphingomonadales</taxon>
        <taxon>Sphingomonadaceae</taxon>
        <taxon>Sphingobium</taxon>
    </lineage>
</organism>
<proteinExistence type="predicted"/>
<comment type="caution">
    <text evidence="1">The sequence shown here is derived from an EMBL/GenBank/DDBJ whole genome shotgun (WGS) entry which is preliminary data.</text>
</comment>
<evidence type="ECO:0000313" key="2">
    <source>
        <dbReference type="Proteomes" id="UP000013201"/>
    </source>
</evidence>
<dbReference type="RefSeq" id="WP_006952631.1">
    <property type="nucleotide sequence ID" value="NZ_CAVK010000060.1"/>
</dbReference>
<reference evidence="1 2" key="1">
    <citation type="submission" date="2013-03" db="EMBL/GenBank/DDBJ databases">
        <authorList>
            <person name="Le V."/>
        </authorList>
    </citation>
    <scope>NUCLEOTIDE SEQUENCE [LARGE SCALE GENOMIC DNA]</scope>
    <source>
        <strain evidence="1 2">BiD32</strain>
    </source>
</reference>
<evidence type="ECO:0000313" key="1">
    <source>
        <dbReference type="EMBL" id="CCW16957.1"/>
    </source>
</evidence>
<dbReference type="AlphaFoldDB" id="N1MMX7"/>
<name>N1MMX7_9SPHN</name>
<sequence>MRISHLQALADIVLGDPEALALAYHETITGAEPVFESNAARGRFAVALKAVGMATDAARFQAAFTKLQQAAGRKDKPVEPACRDCGSTNLTRDAFAGWDSDTQQWVLSAIYQSTTCHACDAESDDLCRWKPIKNPPDELLSQASQ</sequence>
<keyword evidence="2" id="KW-1185">Reference proteome</keyword>
<dbReference type="EMBL" id="CAVK010000060">
    <property type="protein sequence ID" value="CCW16957.1"/>
    <property type="molecule type" value="Genomic_DNA"/>
</dbReference>
<accession>N1MMX7</accession>